<dbReference type="OrthoDB" id="30917at2157"/>
<dbReference type="RefSeq" id="WP_176819412.1">
    <property type="nucleotide sequence ID" value="NZ_FNPC01000001.1"/>
</dbReference>
<dbReference type="PANTHER" id="PTHR30006">
    <property type="entry name" value="THIAMINE-BINDING PERIPLASMIC PROTEIN-RELATED"/>
    <property type="match status" value="1"/>
</dbReference>
<reference evidence="3" key="1">
    <citation type="submission" date="2016-10" db="EMBL/GenBank/DDBJ databases">
        <authorList>
            <person name="Varghese N."/>
            <person name="Submissions S."/>
        </authorList>
    </citation>
    <scope>NUCLEOTIDE SEQUENCE [LARGE SCALE GENOMIC DNA]</scope>
    <source>
        <strain evidence="3">DC30,IBRC 10041,KCTC 4046</strain>
    </source>
</reference>
<keyword evidence="3" id="KW-1185">Reference proteome</keyword>
<dbReference type="Pfam" id="PF13416">
    <property type="entry name" value="SBP_bac_8"/>
    <property type="match status" value="1"/>
</dbReference>
<gene>
    <name evidence="2" type="ORF">SAMN05216564_101311</name>
</gene>
<dbReference type="AlphaFoldDB" id="A0A1H3E925"/>
<dbReference type="Gene3D" id="3.40.190.10">
    <property type="entry name" value="Periplasmic binding protein-like II"/>
    <property type="match status" value="2"/>
</dbReference>
<dbReference type="Proteomes" id="UP000199079">
    <property type="component" value="Unassembled WGS sequence"/>
</dbReference>
<keyword evidence="1" id="KW-0732">Signal</keyword>
<name>A0A1H3E925_9EURY</name>
<sequence length="361" mass="40195">MVAGLSGCLGNGDGGNGNGGAQTGTVDGDPELADELRVSTYGGAMGNAITSTVLDGFEEEYGVEIVSGDFPSNWGLISQLQAGEVDVDVLILDNTAVPTAYEADLMLELRPENIPNLERYQDRFDPRNARWDPTENGASYAPFQYFADGMTYNTEQLETPTEWDDMLTEEAQGHAINASWIDRVLGVAGVDIGVNVSDLGTDTESKLNQIWERVEEQNEYIFEWADTGGTIQDAFANGTAYIGMMWYGRATTLHNEDDVPIEYIIPEEGTTMATSGWSVSETTDRRYTAEKFIDYSLSEQAQYDYGEAIGYVPTTEMDELPQIVRDNPDYQQQDRLEFFDGHALMDNQSDWAREFQQRIRQ</sequence>
<organism evidence="2 3">
    <name type="scientific">Halopenitus persicus</name>
    <dbReference type="NCBI Taxonomy" id="1048396"/>
    <lineage>
        <taxon>Archaea</taxon>
        <taxon>Methanobacteriati</taxon>
        <taxon>Methanobacteriota</taxon>
        <taxon>Stenosarchaea group</taxon>
        <taxon>Halobacteria</taxon>
        <taxon>Halobacteriales</taxon>
        <taxon>Haloferacaceae</taxon>
        <taxon>Halopenitus</taxon>
    </lineage>
</organism>
<evidence type="ECO:0000256" key="1">
    <source>
        <dbReference type="ARBA" id="ARBA00022729"/>
    </source>
</evidence>
<dbReference type="PANTHER" id="PTHR30006:SF2">
    <property type="entry name" value="ABC TRANSPORTER SUBSTRATE-BINDING PROTEIN"/>
    <property type="match status" value="1"/>
</dbReference>
<evidence type="ECO:0000313" key="3">
    <source>
        <dbReference type="Proteomes" id="UP000199079"/>
    </source>
</evidence>
<dbReference type="SUPFAM" id="SSF53850">
    <property type="entry name" value="Periplasmic binding protein-like II"/>
    <property type="match status" value="1"/>
</dbReference>
<evidence type="ECO:0000313" key="2">
    <source>
        <dbReference type="EMBL" id="SDX74424.1"/>
    </source>
</evidence>
<proteinExistence type="predicted"/>
<accession>A0A1H3E925</accession>
<dbReference type="InterPro" id="IPR006059">
    <property type="entry name" value="SBP"/>
</dbReference>
<protein>
    <submittedName>
        <fullName evidence="2">Spermidine/putrescine-binding protein</fullName>
    </submittedName>
</protein>
<dbReference type="EMBL" id="FNPC01000001">
    <property type="protein sequence ID" value="SDX74424.1"/>
    <property type="molecule type" value="Genomic_DNA"/>
</dbReference>